<dbReference type="RefSeq" id="WP_183596838.1">
    <property type="nucleotide sequence ID" value="NZ_JACHXK010000001.1"/>
</dbReference>
<dbReference type="Gene3D" id="1.10.287.950">
    <property type="entry name" value="Methyl-accepting chemotaxis protein"/>
    <property type="match status" value="1"/>
</dbReference>
<proteinExistence type="inferred from homology"/>
<evidence type="ECO:0000256" key="1">
    <source>
        <dbReference type="ARBA" id="ARBA00023224"/>
    </source>
</evidence>
<reference evidence="6 7" key="1">
    <citation type="submission" date="2020-08" db="EMBL/GenBank/DDBJ databases">
        <title>Genomic Encyclopedia of Type Strains, Phase III (KMG-III): the genomes of soil and plant-associated and newly described type strains.</title>
        <authorList>
            <person name="Whitman W."/>
        </authorList>
    </citation>
    <scope>NUCLEOTIDE SEQUENCE [LARGE SCALE GENOMIC DNA]</scope>
    <source>
        <strain evidence="6 7">CECT 5862</strain>
    </source>
</reference>
<evidence type="ECO:0000259" key="5">
    <source>
        <dbReference type="PROSITE" id="PS50111"/>
    </source>
</evidence>
<comment type="caution">
    <text evidence="6">The sequence shown here is derived from an EMBL/GenBank/DDBJ whole genome shotgun (WGS) entry which is preliminary data.</text>
</comment>
<sequence>MDLQSLNQIDRQRKNRLAGSAMLFAGVLGTLMQFALNNAWTSKITFILCTLVMIVLMVMNRRHKGVNIFPYVALISLTGVILIFLLRSATMSNLMMLYLLATIGSIYMRKAVMLLHFAIGILMYAGFFVYHQGDPMLDGSTNTIAIHIAIYIVVCVVMFLKGNIAEHLMSDVQANQSRLTELLHEQQEQEERLRSSSASLSTSIDRIFTKNNINYESMQQINQGFQEIASGVTLQAATISQITDELDLTNQMVARMVEQSETLEQKAAESEQASKAGSQQVISLSETIQAFQRSFEHMSKEMAALQGSIDHISNSVRSINEISSQTNILSLNASIEAARAGELGRGFAIVAQEVRSLASQSTALADEMMNGIRTIEDQTHAVQSLMTTNVEQMVQSVTMTDGTREAFRTIESAVGVLSEKIKSNHEQTRTIGLKSANVKTATSDFAAFIEELSATLDQLSATVSEQSANQQQITSDIHVSHGEVRHLMSQYESKKEA</sequence>
<evidence type="ECO:0000256" key="2">
    <source>
        <dbReference type="ARBA" id="ARBA00029447"/>
    </source>
</evidence>
<dbReference type="EMBL" id="JACHXK010000001">
    <property type="protein sequence ID" value="MBB3108599.1"/>
    <property type="molecule type" value="Genomic_DNA"/>
</dbReference>
<feature type="transmembrane region" description="Helical" evidence="4">
    <location>
        <begin position="114"/>
        <end position="132"/>
    </location>
</feature>
<name>A0A7W5FL28_9BACL</name>
<dbReference type="PANTHER" id="PTHR32089:SF114">
    <property type="entry name" value="METHYL-ACCEPTING CHEMOTAXIS PROTEIN MCPB"/>
    <property type="match status" value="1"/>
</dbReference>
<dbReference type="GO" id="GO:0016020">
    <property type="term" value="C:membrane"/>
    <property type="evidence" value="ECO:0007669"/>
    <property type="project" value="InterPro"/>
</dbReference>
<dbReference type="InterPro" id="IPR004089">
    <property type="entry name" value="MCPsignal_dom"/>
</dbReference>
<feature type="transmembrane region" description="Helical" evidence="4">
    <location>
        <begin position="42"/>
        <end position="59"/>
    </location>
</feature>
<dbReference type="AlphaFoldDB" id="A0A7W5FL28"/>
<dbReference type="Pfam" id="PF00015">
    <property type="entry name" value="MCPsignal"/>
    <property type="match status" value="1"/>
</dbReference>
<accession>A0A7W5FL28</accession>
<evidence type="ECO:0000256" key="3">
    <source>
        <dbReference type="PROSITE-ProRule" id="PRU00284"/>
    </source>
</evidence>
<dbReference type="PRINTS" id="PR00260">
    <property type="entry name" value="CHEMTRNSDUCR"/>
</dbReference>
<feature type="transmembrane region" description="Helical" evidence="4">
    <location>
        <begin position="66"/>
        <end position="85"/>
    </location>
</feature>
<gene>
    <name evidence="6" type="ORF">FHS18_000627</name>
</gene>
<keyword evidence="4" id="KW-1133">Transmembrane helix</keyword>
<dbReference type="GO" id="GO:0006935">
    <property type="term" value="P:chemotaxis"/>
    <property type="evidence" value="ECO:0007669"/>
    <property type="project" value="InterPro"/>
</dbReference>
<dbReference type="PANTHER" id="PTHR32089">
    <property type="entry name" value="METHYL-ACCEPTING CHEMOTAXIS PROTEIN MCPB"/>
    <property type="match status" value="1"/>
</dbReference>
<feature type="transmembrane region" description="Helical" evidence="4">
    <location>
        <begin position="17"/>
        <end position="36"/>
    </location>
</feature>
<dbReference type="InterPro" id="IPR004090">
    <property type="entry name" value="Chemotax_Me-accpt_rcpt"/>
</dbReference>
<evidence type="ECO:0000313" key="7">
    <source>
        <dbReference type="Proteomes" id="UP000570361"/>
    </source>
</evidence>
<keyword evidence="4" id="KW-0472">Membrane</keyword>
<dbReference type="PROSITE" id="PS50111">
    <property type="entry name" value="CHEMOTAXIS_TRANSDUC_2"/>
    <property type="match status" value="1"/>
</dbReference>
<organism evidence="6 7">
    <name type="scientific">Paenibacillus phyllosphaerae</name>
    <dbReference type="NCBI Taxonomy" id="274593"/>
    <lineage>
        <taxon>Bacteria</taxon>
        <taxon>Bacillati</taxon>
        <taxon>Bacillota</taxon>
        <taxon>Bacilli</taxon>
        <taxon>Bacillales</taxon>
        <taxon>Paenibacillaceae</taxon>
        <taxon>Paenibacillus</taxon>
    </lineage>
</organism>
<dbReference type="GO" id="GO:0004888">
    <property type="term" value="F:transmembrane signaling receptor activity"/>
    <property type="evidence" value="ECO:0007669"/>
    <property type="project" value="InterPro"/>
</dbReference>
<dbReference type="Proteomes" id="UP000570361">
    <property type="component" value="Unassembled WGS sequence"/>
</dbReference>
<evidence type="ECO:0000256" key="4">
    <source>
        <dbReference type="SAM" id="Phobius"/>
    </source>
</evidence>
<evidence type="ECO:0000313" key="6">
    <source>
        <dbReference type="EMBL" id="MBB3108599.1"/>
    </source>
</evidence>
<keyword evidence="1 3" id="KW-0807">Transducer</keyword>
<feature type="transmembrane region" description="Helical" evidence="4">
    <location>
        <begin position="91"/>
        <end position="107"/>
    </location>
</feature>
<keyword evidence="7" id="KW-1185">Reference proteome</keyword>
<dbReference type="GO" id="GO:0007165">
    <property type="term" value="P:signal transduction"/>
    <property type="evidence" value="ECO:0007669"/>
    <property type="project" value="UniProtKB-KW"/>
</dbReference>
<dbReference type="SMART" id="SM00283">
    <property type="entry name" value="MA"/>
    <property type="match status" value="1"/>
</dbReference>
<dbReference type="SUPFAM" id="SSF58104">
    <property type="entry name" value="Methyl-accepting chemotaxis protein (MCP) signaling domain"/>
    <property type="match status" value="1"/>
</dbReference>
<keyword evidence="4" id="KW-0812">Transmembrane</keyword>
<feature type="transmembrane region" description="Helical" evidence="4">
    <location>
        <begin position="144"/>
        <end position="160"/>
    </location>
</feature>
<comment type="similarity">
    <text evidence="2">Belongs to the methyl-accepting chemotaxis (MCP) protein family.</text>
</comment>
<feature type="domain" description="Methyl-accepting transducer" evidence="5">
    <location>
        <begin position="210"/>
        <end position="460"/>
    </location>
</feature>
<protein>
    <submittedName>
        <fullName evidence="6">Methyl-accepting chemotaxis protein</fullName>
    </submittedName>
</protein>